<feature type="transmembrane region" description="Helical" evidence="5">
    <location>
        <begin position="160"/>
        <end position="184"/>
    </location>
</feature>
<gene>
    <name evidence="7" type="ORF">DFH07DRAFT_1054428</name>
</gene>
<sequence>MTIHTQTLPPAKLIQSPPEAAATIPDESMKRDFRFWGVFAAIMVSAFTSALDLTAVSTALPVITDDLKGTQFVWVGSAYALSSTAFLPMSGGVAEVFGRRPVMLGALFCFALGSVLCGAAPTMDFLIAGRTVQGLGAGGLTSLTQIILSDLVPLRDRGTFNGLLGLAWAIAGFTGPVVGGALAQHGAWRWLFYINVFTCAMSAALVIPFLRLRTPAGTTREKLRRMDWMGNFLVIASSSAVIIALTWGGIQFPWSSPRVLVPLCVGMFGLCIFLVYEGKFAQYPLAPYTLMSTVTGLSGYVQTFLASVVLITMIYYLPVYFQGCKGASPTGSGVDGFGLGFVAAPCNIVAGLTISKTKRYRPQMWLAWCLIMVSAGLLSTLKADSSRGKAIGFEAIMGAGVGILSTATYFPVLAPLPISENAHALAFFIFTRAFGQVWGVTIGATVLQNRLAKHLPRSFDGVFPQGTQIAYAVIPLIPTLPTDVATETRQAFAAAMGVIWQVIIGVGTLGLLSSLAMKHMALHSATDENWGVEKARPDDNGNSSIESA</sequence>
<evidence type="ECO:0000256" key="2">
    <source>
        <dbReference type="ARBA" id="ARBA00022692"/>
    </source>
</evidence>
<keyword evidence="2 5" id="KW-0812">Transmembrane</keyword>
<keyword evidence="3 5" id="KW-1133">Transmembrane helix</keyword>
<dbReference type="GO" id="GO:0005886">
    <property type="term" value="C:plasma membrane"/>
    <property type="evidence" value="ECO:0007669"/>
    <property type="project" value="TreeGrafter"/>
</dbReference>
<dbReference type="Proteomes" id="UP001215280">
    <property type="component" value="Unassembled WGS sequence"/>
</dbReference>
<reference evidence="7" key="1">
    <citation type="submission" date="2023-03" db="EMBL/GenBank/DDBJ databases">
        <title>Massive genome expansion in bonnet fungi (Mycena s.s.) driven by repeated elements and novel gene families across ecological guilds.</title>
        <authorList>
            <consortium name="Lawrence Berkeley National Laboratory"/>
            <person name="Harder C.B."/>
            <person name="Miyauchi S."/>
            <person name="Viragh M."/>
            <person name="Kuo A."/>
            <person name="Thoen E."/>
            <person name="Andreopoulos B."/>
            <person name="Lu D."/>
            <person name="Skrede I."/>
            <person name="Drula E."/>
            <person name="Henrissat B."/>
            <person name="Morin E."/>
            <person name="Kohler A."/>
            <person name="Barry K."/>
            <person name="LaButti K."/>
            <person name="Morin E."/>
            <person name="Salamov A."/>
            <person name="Lipzen A."/>
            <person name="Mereny Z."/>
            <person name="Hegedus B."/>
            <person name="Baldrian P."/>
            <person name="Stursova M."/>
            <person name="Weitz H."/>
            <person name="Taylor A."/>
            <person name="Grigoriev I.V."/>
            <person name="Nagy L.G."/>
            <person name="Martin F."/>
            <person name="Kauserud H."/>
        </authorList>
    </citation>
    <scope>NUCLEOTIDE SEQUENCE</scope>
    <source>
        <strain evidence="7">CBHHK188m</strain>
    </source>
</reference>
<evidence type="ECO:0000256" key="5">
    <source>
        <dbReference type="SAM" id="Phobius"/>
    </source>
</evidence>
<dbReference type="PROSITE" id="PS50850">
    <property type="entry name" value="MFS"/>
    <property type="match status" value="1"/>
</dbReference>
<proteinExistence type="predicted"/>
<dbReference type="PANTHER" id="PTHR23501:SF102">
    <property type="entry name" value="DRUG TRANSPORTER, PUTATIVE (AFU_ORTHOLOGUE AFUA_3G08530)-RELATED"/>
    <property type="match status" value="1"/>
</dbReference>
<dbReference type="Gene3D" id="1.20.1250.20">
    <property type="entry name" value="MFS general substrate transporter like domains"/>
    <property type="match status" value="1"/>
</dbReference>
<evidence type="ECO:0000259" key="6">
    <source>
        <dbReference type="PROSITE" id="PS50850"/>
    </source>
</evidence>
<feature type="transmembrane region" description="Helical" evidence="5">
    <location>
        <begin position="127"/>
        <end position="148"/>
    </location>
</feature>
<dbReference type="PANTHER" id="PTHR23501">
    <property type="entry name" value="MAJOR FACILITATOR SUPERFAMILY"/>
    <property type="match status" value="1"/>
</dbReference>
<feature type="transmembrane region" description="Helical" evidence="5">
    <location>
        <begin position="366"/>
        <end position="383"/>
    </location>
</feature>
<dbReference type="InterPro" id="IPR005829">
    <property type="entry name" value="Sugar_transporter_CS"/>
</dbReference>
<name>A0AAD7P2J5_9AGAR</name>
<accession>A0AAD7P2J5</accession>
<dbReference type="GO" id="GO:0022857">
    <property type="term" value="F:transmembrane transporter activity"/>
    <property type="evidence" value="ECO:0007669"/>
    <property type="project" value="InterPro"/>
</dbReference>
<feature type="transmembrane region" description="Helical" evidence="5">
    <location>
        <begin position="231"/>
        <end position="253"/>
    </location>
</feature>
<dbReference type="AlphaFoldDB" id="A0AAD7P2J5"/>
<feature type="transmembrane region" description="Helical" evidence="5">
    <location>
        <begin position="190"/>
        <end position="210"/>
    </location>
</feature>
<dbReference type="SUPFAM" id="SSF103473">
    <property type="entry name" value="MFS general substrate transporter"/>
    <property type="match status" value="1"/>
</dbReference>
<feature type="domain" description="Major facilitator superfamily (MFS) profile" evidence="6">
    <location>
        <begin position="38"/>
        <end position="490"/>
    </location>
</feature>
<feature type="transmembrane region" description="Helical" evidence="5">
    <location>
        <begin position="72"/>
        <end position="90"/>
    </location>
</feature>
<evidence type="ECO:0000256" key="4">
    <source>
        <dbReference type="ARBA" id="ARBA00023136"/>
    </source>
</evidence>
<dbReference type="Pfam" id="PF07690">
    <property type="entry name" value="MFS_1"/>
    <property type="match status" value="1"/>
</dbReference>
<feature type="transmembrane region" description="Helical" evidence="5">
    <location>
        <begin position="35"/>
        <end position="60"/>
    </location>
</feature>
<keyword evidence="8" id="KW-1185">Reference proteome</keyword>
<feature type="transmembrane region" description="Helical" evidence="5">
    <location>
        <begin position="395"/>
        <end position="413"/>
    </location>
</feature>
<protein>
    <submittedName>
        <fullName evidence="7">Major facilitator superfamily domain-containing protein</fullName>
    </submittedName>
</protein>
<evidence type="ECO:0000256" key="1">
    <source>
        <dbReference type="ARBA" id="ARBA00004141"/>
    </source>
</evidence>
<dbReference type="InterPro" id="IPR011701">
    <property type="entry name" value="MFS"/>
</dbReference>
<feature type="transmembrane region" description="Helical" evidence="5">
    <location>
        <begin position="425"/>
        <end position="447"/>
    </location>
</feature>
<dbReference type="PRINTS" id="PR01036">
    <property type="entry name" value="TCRTETB"/>
</dbReference>
<feature type="transmembrane region" description="Helical" evidence="5">
    <location>
        <begin position="491"/>
        <end position="512"/>
    </location>
</feature>
<dbReference type="EMBL" id="JARJLG010000001">
    <property type="protein sequence ID" value="KAJ7784904.1"/>
    <property type="molecule type" value="Genomic_DNA"/>
</dbReference>
<evidence type="ECO:0000313" key="8">
    <source>
        <dbReference type="Proteomes" id="UP001215280"/>
    </source>
</evidence>
<comment type="subcellular location">
    <subcellularLocation>
        <location evidence="1">Membrane</location>
        <topology evidence="1">Multi-pass membrane protein</topology>
    </subcellularLocation>
</comment>
<keyword evidence="4 5" id="KW-0472">Membrane</keyword>
<evidence type="ECO:0000313" key="7">
    <source>
        <dbReference type="EMBL" id="KAJ7784904.1"/>
    </source>
</evidence>
<dbReference type="InterPro" id="IPR020846">
    <property type="entry name" value="MFS_dom"/>
</dbReference>
<dbReference type="PROSITE" id="PS00216">
    <property type="entry name" value="SUGAR_TRANSPORT_1"/>
    <property type="match status" value="1"/>
</dbReference>
<organism evidence="7 8">
    <name type="scientific">Mycena maculata</name>
    <dbReference type="NCBI Taxonomy" id="230809"/>
    <lineage>
        <taxon>Eukaryota</taxon>
        <taxon>Fungi</taxon>
        <taxon>Dikarya</taxon>
        <taxon>Basidiomycota</taxon>
        <taxon>Agaricomycotina</taxon>
        <taxon>Agaricomycetes</taxon>
        <taxon>Agaricomycetidae</taxon>
        <taxon>Agaricales</taxon>
        <taxon>Marasmiineae</taxon>
        <taxon>Mycenaceae</taxon>
        <taxon>Mycena</taxon>
    </lineage>
</organism>
<comment type="caution">
    <text evidence="7">The sequence shown here is derived from an EMBL/GenBank/DDBJ whole genome shotgun (WGS) entry which is preliminary data.</text>
</comment>
<feature type="transmembrane region" description="Helical" evidence="5">
    <location>
        <begin position="102"/>
        <end position="121"/>
    </location>
</feature>
<feature type="transmembrane region" description="Helical" evidence="5">
    <location>
        <begin position="297"/>
        <end position="317"/>
    </location>
</feature>
<feature type="transmembrane region" description="Helical" evidence="5">
    <location>
        <begin position="259"/>
        <end position="276"/>
    </location>
</feature>
<evidence type="ECO:0000256" key="3">
    <source>
        <dbReference type="ARBA" id="ARBA00022989"/>
    </source>
</evidence>
<feature type="transmembrane region" description="Helical" evidence="5">
    <location>
        <begin position="337"/>
        <end position="354"/>
    </location>
</feature>
<dbReference type="InterPro" id="IPR036259">
    <property type="entry name" value="MFS_trans_sf"/>
</dbReference>